<comment type="similarity">
    <text evidence="2">Belongs to the patched family.</text>
</comment>
<dbReference type="AlphaFoldDB" id="A0A5N5T826"/>
<dbReference type="OrthoDB" id="6505774at2759"/>
<keyword evidence="4 8" id="KW-1133">Transmembrane helix</keyword>
<dbReference type="PROSITE" id="PS50156">
    <property type="entry name" value="SSD"/>
    <property type="match status" value="1"/>
</dbReference>
<keyword evidence="6" id="KW-0325">Glycoprotein</keyword>
<name>A0A5N5T826_9CRUS</name>
<dbReference type="SUPFAM" id="SSF82866">
    <property type="entry name" value="Multidrug efflux transporter AcrB transmembrane domain"/>
    <property type="match status" value="2"/>
</dbReference>
<dbReference type="EMBL" id="SEYY01006760">
    <property type="protein sequence ID" value="KAB7502771.1"/>
    <property type="molecule type" value="Genomic_DNA"/>
</dbReference>
<evidence type="ECO:0000313" key="10">
    <source>
        <dbReference type="EMBL" id="KAB7502771.1"/>
    </source>
</evidence>
<dbReference type="Gene3D" id="1.20.1640.10">
    <property type="entry name" value="Multidrug efflux transporter AcrB transmembrane domain"/>
    <property type="match status" value="2"/>
</dbReference>
<evidence type="ECO:0000256" key="2">
    <source>
        <dbReference type="ARBA" id="ARBA00005585"/>
    </source>
</evidence>
<proteinExistence type="inferred from homology"/>
<comment type="caution">
    <text evidence="10">The sequence shown here is derived from an EMBL/GenBank/DDBJ whole genome shotgun (WGS) entry which is preliminary data.</text>
</comment>
<dbReference type="InterPro" id="IPR000731">
    <property type="entry name" value="SSD"/>
</dbReference>
<feature type="transmembrane region" description="Helical" evidence="8">
    <location>
        <begin position="559"/>
        <end position="582"/>
    </location>
</feature>
<evidence type="ECO:0000256" key="5">
    <source>
        <dbReference type="ARBA" id="ARBA00023136"/>
    </source>
</evidence>
<comment type="subcellular location">
    <subcellularLocation>
        <location evidence="1">Membrane</location>
        <topology evidence="1">Multi-pass membrane protein</topology>
    </subcellularLocation>
</comment>
<dbReference type="Pfam" id="PF02460">
    <property type="entry name" value="Patched"/>
    <property type="match status" value="1"/>
</dbReference>
<feature type="transmembrane region" description="Helical" evidence="8">
    <location>
        <begin position="527"/>
        <end position="553"/>
    </location>
</feature>
<evidence type="ECO:0000256" key="6">
    <source>
        <dbReference type="ARBA" id="ARBA00023180"/>
    </source>
</evidence>
<feature type="compositionally biased region" description="Basic and acidic residues" evidence="7">
    <location>
        <begin position="650"/>
        <end position="662"/>
    </location>
</feature>
<dbReference type="PANTHER" id="PTHR10796">
    <property type="entry name" value="PATCHED-RELATED"/>
    <property type="match status" value="1"/>
</dbReference>
<dbReference type="GO" id="GO:0030659">
    <property type="term" value="C:cytoplasmic vesicle membrane"/>
    <property type="evidence" value="ECO:0007669"/>
    <property type="project" value="TreeGrafter"/>
</dbReference>
<feature type="region of interest" description="Disordered" evidence="7">
    <location>
        <begin position="647"/>
        <end position="688"/>
    </location>
</feature>
<sequence>MAKVEFQDGDSNTISSCCQNCFSSTLAKLHVLLNRSFYFLGRSVSKNKGYYILIPLFLTTLALTGFQRLKYEDDPEYLFAPTNGAAKRERSVVEENFSLNFTELFDPSRITRSGRFAKFIITAKDGGTILRESIWKDIVKLDKIVKSIVVRDEKRLYYYPDLCAIKEKECFKNDILGLKDVIKDVENGTFQIQYPINLEPFVIPHFFGGLQTDEKKEVVEFDLIEAARFTSTTVEDELEKNTNSVKPFVAVTLTIMITFSGVACVMGDWVRGKPMIGVIGVITSVLSSFAAFGLLVYIGVPFIGINMAAPFLMLGIGIDDSFVMLAAWRRTRIQDPVPERLAQTYAEAAVSITITSLTDMISFFIGVITPFPSVQIFCIYTVDFYTLEDKYFRVYPYSIQVVITGNVTYSDEETKKDILDLMKKFEDLPYIDGEYTQSVIRYWYSFLEENAEWLDFNITDEKSFITYLREVYVSDPSDVLNLDIKYNEDYSRILATSVDFSAHISYAYLTAKVDTPNERVKECLFTLGLPIIQGGISTIIGVIALTFAPSYIFLTFFKIVFLVIFFGIMHGIFLLPVLLSLLGPGSFQKKKEPRLYNPHQILNQKNDLQGTKLTDIANKSLPKEFGLTTKEKSDKVILQSGAFLAPGKPASDKYSDSHDKDMGLGTSGEDSNEGSLQDMEDNQSGRGLSVIEVRPSKTRAHMFLLRQIFSSFNFLLSGVTLRYFAFPGRMCLCPTILGERYPPEVSLKKSEEFYHLMNNRRTLRYFSSDDVDQSIIENLIRTSGE</sequence>
<evidence type="ECO:0000256" key="8">
    <source>
        <dbReference type="SAM" id="Phobius"/>
    </source>
</evidence>
<feature type="transmembrane region" description="Helical" evidence="8">
    <location>
        <begin position="276"/>
        <end position="300"/>
    </location>
</feature>
<evidence type="ECO:0000256" key="3">
    <source>
        <dbReference type="ARBA" id="ARBA00022692"/>
    </source>
</evidence>
<feature type="transmembrane region" description="Helical" evidence="8">
    <location>
        <begin position="307"/>
        <end position="328"/>
    </location>
</feature>
<accession>A0A5N5T826</accession>
<feature type="domain" description="SSD" evidence="9">
    <location>
        <begin position="243"/>
        <end position="382"/>
    </location>
</feature>
<evidence type="ECO:0000313" key="11">
    <source>
        <dbReference type="Proteomes" id="UP000326759"/>
    </source>
</evidence>
<organism evidence="10 11">
    <name type="scientific">Armadillidium nasatum</name>
    <dbReference type="NCBI Taxonomy" id="96803"/>
    <lineage>
        <taxon>Eukaryota</taxon>
        <taxon>Metazoa</taxon>
        <taxon>Ecdysozoa</taxon>
        <taxon>Arthropoda</taxon>
        <taxon>Crustacea</taxon>
        <taxon>Multicrustacea</taxon>
        <taxon>Malacostraca</taxon>
        <taxon>Eumalacostraca</taxon>
        <taxon>Peracarida</taxon>
        <taxon>Isopoda</taxon>
        <taxon>Oniscidea</taxon>
        <taxon>Crinocheta</taxon>
        <taxon>Armadillidiidae</taxon>
        <taxon>Armadillidium</taxon>
    </lineage>
</organism>
<evidence type="ECO:0000256" key="4">
    <source>
        <dbReference type="ARBA" id="ARBA00022989"/>
    </source>
</evidence>
<dbReference type="PANTHER" id="PTHR10796:SF92">
    <property type="entry name" value="PATCHED-RELATED, ISOFORM A"/>
    <property type="match status" value="1"/>
</dbReference>
<keyword evidence="5 8" id="KW-0472">Membrane</keyword>
<gene>
    <name evidence="10" type="primary">PTCHD4</name>
    <name evidence="10" type="ORF">Anas_01598</name>
</gene>
<protein>
    <submittedName>
        <fullName evidence="10">Patched domain-containing protein 4</fullName>
    </submittedName>
</protein>
<dbReference type="GO" id="GO:0005886">
    <property type="term" value="C:plasma membrane"/>
    <property type="evidence" value="ECO:0007669"/>
    <property type="project" value="TreeGrafter"/>
</dbReference>
<dbReference type="InterPro" id="IPR003392">
    <property type="entry name" value="PTHD_SSD"/>
</dbReference>
<keyword evidence="3 8" id="KW-0812">Transmembrane</keyword>
<dbReference type="Proteomes" id="UP000326759">
    <property type="component" value="Unassembled WGS sequence"/>
</dbReference>
<feature type="transmembrane region" description="Helical" evidence="8">
    <location>
        <begin position="703"/>
        <end position="725"/>
    </location>
</feature>
<evidence type="ECO:0000256" key="1">
    <source>
        <dbReference type="ARBA" id="ARBA00004141"/>
    </source>
</evidence>
<evidence type="ECO:0000256" key="7">
    <source>
        <dbReference type="SAM" id="MobiDB-lite"/>
    </source>
</evidence>
<evidence type="ECO:0000259" key="9">
    <source>
        <dbReference type="PROSITE" id="PS50156"/>
    </source>
</evidence>
<feature type="transmembrane region" description="Helical" evidence="8">
    <location>
        <begin position="49"/>
        <end position="66"/>
    </location>
</feature>
<keyword evidence="11" id="KW-1185">Reference proteome</keyword>
<feature type="transmembrane region" description="Helical" evidence="8">
    <location>
        <begin position="248"/>
        <end position="270"/>
    </location>
</feature>
<reference evidence="10 11" key="1">
    <citation type="journal article" date="2019" name="PLoS Biol.">
        <title>Sex chromosomes control vertical transmission of feminizing Wolbachia symbionts in an isopod.</title>
        <authorList>
            <person name="Becking T."/>
            <person name="Chebbi M.A."/>
            <person name="Giraud I."/>
            <person name="Moumen B."/>
            <person name="Laverre T."/>
            <person name="Caubet Y."/>
            <person name="Peccoud J."/>
            <person name="Gilbert C."/>
            <person name="Cordaux R."/>
        </authorList>
    </citation>
    <scope>NUCLEOTIDE SEQUENCE [LARGE SCALE GENOMIC DNA]</scope>
    <source>
        <strain evidence="10">ANa2</strain>
        <tissue evidence="10">Whole body excluding digestive tract and cuticle</tissue>
    </source>
</reference>
<dbReference type="InterPro" id="IPR051697">
    <property type="entry name" value="Patched_domain-protein"/>
</dbReference>